<protein>
    <submittedName>
        <fullName evidence="1">Uncharacterized protein</fullName>
    </submittedName>
</protein>
<evidence type="ECO:0000313" key="1">
    <source>
        <dbReference type="EMBL" id="KAK4118066.1"/>
    </source>
</evidence>
<comment type="caution">
    <text evidence="1">The sequence shown here is derived from an EMBL/GenBank/DDBJ whole genome shotgun (WGS) entry which is preliminary data.</text>
</comment>
<sequence length="66" mass="7470">MGDVINPGRTISRKKVLEMFQVTRDNTWFLGGPDERLLGVLEERRLSDVAVLSDDCFVLEDGELNC</sequence>
<gene>
    <name evidence="1" type="ORF">N657DRAFT_651680</name>
</gene>
<dbReference type="AlphaFoldDB" id="A0AAN6TQ23"/>
<dbReference type="GeneID" id="87830976"/>
<reference evidence="1" key="2">
    <citation type="submission" date="2023-05" db="EMBL/GenBank/DDBJ databases">
        <authorList>
            <consortium name="Lawrence Berkeley National Laboratory"/>
            <person name="Steindorff A."/>
            <person name="Hensen N."/>
            <person name="Bonometti L."/>
            <person name="Westerberg I."/>
            <person name="Brannstrom I.O."/>
            <person name="Guillou S."/>
            <person name="Cros-Aarteil S."/>
            <person name="Calhoun S."/>
            <person name="Haridas S."/>
            <person name="Kuo A."/>
            <person name="Mondo S."/>
            <person name="Pangilinan J."/>
            <person name="Riley R."/>
            <person name="Labutti K."/>
            <person name="Andreopoulos B."/>
            <person name="Lipzen A."/>
            <person name="Chen C."/>
            <person name="Yanf M."/>
            <person name="Daum C."/>
            <person name="Ng V."/>
            <person name="Clum A."/>
            <person name="Ohm R."/>
            <person name="Martin F."/>
            <person name="Silar P."/>
            <person name="Natvig D."/>
            <person name="Lalanne C."/>
            <person name="Gautier V."/>
            <person name="Ament-Velasquez S.L."/>
            <person name="Kruys A."/>
            <person name="Hutchinson M.I."/>
            <person name="Powell A.J."/>
            <person name="Barry K."/>
            <person name="Miller A.N."/>
            <person name="Grigoriev I.V."/>
            <person name="Debuchy R."/>
            <person name="Gladieux P."/>
            <person name="Thoren M.H."/>
            <person name="Johannesson H."/>
        </authorList>
    </citation>
    <scope>NUCLEOTIDE SEQUENCE</scope>
    <source>
        <strain evidence="1">CBS 731.68</strain>
    </source>
</reference>
<evidence type="ECO:0000313" key="2">
    <source>
        <dbReference type="Proteomes" id="UP001302602"/>
    </source>
</evidence>
<accession>A0AAN6TQ23</accession>
<reference evidence="1" key="1">
    <citation type="journal article" date="2023" name="Mol. Phylogenet. Evol.">
        <title>Genome-scale phylogeny and comparative genomics of the fungal order Sordariales.</title>
        <authorList>
            <person name="Hensen N."/>
            <person name="Bonometti L."/>
            <person name="Westerberg I."/>
            <person name="Brannstrom I.O."/>
            <person name="Guillou S."/>
            <person name="Cros-Aarteil S."/>
            <person name="Calhoun S."/>
            <person name="Haridas S."/>
            <person name="Kuo A."/>
            <person name="Mondo S."/>
            <person name="Pangilinan J."/>
            <person name="Riley R."/>
            <person name="LaButti K."/>
            <person name="Andreopoulos B."/>
            <person name="Lipzen A."/>
            <person name="Chen C."/>
            <person name="Yan M."/>
            <person name="Daum C."/>
            <person name="Ng V."/>
            <person name="Clum A."/>
            <person name="Steindorff A."/>
            <person name="Ohm R.A."/>
            <person name="Martin F."/>
            <person name="Silar P."/>
            <person name="Natvig D.O."/>
            <person name="Lalanne C."/>
            <person name="Gautier V."/>
            <person name="Ament-Velasquez S.L."/>
            <person name="Kruys A."/>
            <person name="Hutchinson M.I."/>
            <person name="Powell A.J."/>
            <person name="Barry K."/>
            <person name="Miller A.N."/>
            <person name="Grigoriev I.V."/>
            <person name="Debuchy R."/>
            <person name="Gladieux P."/>
            <person name="Hiltunen Thoren M."/>
            <person name="Johannesson H."/>
        </authorList>
    </citation>
    <scope>NUCLEOTIDE SEQUENCE</scope>
    <source>
        <strain evidence="1">CBS 731.68</strain>
    </source>
</reference>
<organism evidence="1 2">
    <name type="scientific">Parathielavia appendiculata</name>
    <dbReference type="NCBI Taxonomy" id="2587402"/>
    <lineage>
        <taxon>Eukaryota</taxon>
        <taxon>Fungi</taxon>
        <taxon>Dikarya</taxon>
        <taxon>Ascomycota</taxon>
        <taxon>Pezizomycotina</taxon>
        <taxon>Sordariomycetes</taxon>
        <taxon>Sordariomycetidae</taxon>
        <taxon>Sordariales</taxon>
        <taxon>Chaetomiaceae</taxon>
        <taxon>Parathielavia</taxon>
    </lineage>
</organism>
<name>A0AAN6TQ23_9PEZI</name>
<dbReference type="RefSeq" id="XP_062641839.1">
    <property type="nucleotide sequence ID" value="XM_062794207.1"/>
</dbReference>
<keyword evidence="2" id="KW-1185">Reference proteome</keyword>
<dbReference type="EMBL" id="MU853288">
    <property type="protein sequence ID" value="KAK4118066.1"/>
    <property type="molecule type" value="Genomic_DNA"/>
</dbReference>
<dbReference type="Proteomes" id="UP001302602">
    <property type="component" value="Unassembled WGS sequence"/>
</dbReference>
<proteinExistence type="predicted"/>